<dbReference type="Gene3D" id="3.30.200.20">
    <property type="entry name" value="Phosphorylase Kinase, domain 1"/>
    <property type="match status" value="1"/>
</dbReference>
<accession>A0A146K9N0</accession>
<evidence type="ECO:0000313" key="1">
    <source>
        <dbReference type="EMBL" id="JAP92246.1"/>
    </source>
</evidence>
<protein>
    <submittedName>
        <fullName evidence="1">Kinase, NEK</fullName>
    </submittedName>
</protein>
<gene>
    <name evidence="1" type="ORF">TPC1_15883</name>
</gene>
<sequence>QNFNNIKLRKLTDFQIIRPISQEDGVHVSVAYHHQSKQFVRLVQYIEHTHAQLVEIPKQLVLLGPIPNVAKYLGCNHLDGRTYIIYKYYEFGTLQDLLLRYQKYGVKISEQLIWTFVSQLLKAQIELNKVDLYGSWDLNDICLEETLLHITPEIQYVDESGIGRKARILPVVSKFYHNLVSKSKLQDQVPKPSLAQLLVIKSPDRMLNRFYAQGKNEFIKDTFHPTFEKTSQSFSPWNRGKSMQDQHIKKSFDKFQMSSLLNSQNVSENLYQPQTLMVEPQQKKKPKHFEDQVCQELSKFTQTLIKFIDQVPSYELKFLLTELQNQNFSNVNKIIIQKINRTTVEVLHPFNEILQIRQKSSPTRATSAVAQMMKEVQQIPLLVQGQSLASSKGFRAIQLRQRVQTAKQPVRTELVP</sequence>
<organism evidence="1">
    <name type="scientific">Trepomonas sp. PC1</name>
    <dbReference type="NCBI Taxonomy" id="1076344"/>
    <lineage>
        <taxon>Eukaryota</taxon>
        <taxon>Metamonada</taxon>
        <taxon>Diplomonadida</taxon>
        <taxon>Hexamitidae</taxon>
        <taxon>Hexamitinae</taxon>
        <taxon>Trepomonas</taxon>
    </lineage>
</organism>
<dbReference type="AlphaFoldDB" id="A0A146K9N0"/>
<keyword evidence="1" id="KW-0808">Transferase</keyword>
<dbReference type="InterPro" id="IPR011009">
    <property type="entry name" value="Kinase-like_dom_sf"/>
</dbReference>
<dbReference type="SUPFAM" id="SSF56112">
    <property type="entry name" value="Protein kinase-like (PK-like)"/>
    <property type="match status" value="1"/>
</dbReference>
<keyword evidence="1" id="KW-0418">Kinase</keyword>
<proteinExistence type="predicted"/>
<name>A0A146K9N0_9EUKA</name>
<dbReference type="Gene3D" id="1.10.510.10">
    <property type="entry name" value="Transferase(Phosphotransferase) domain 1"/>
    <property type="match status" value="1"/>
</dbReference>
<dbReference type="EMBL" id="GDID01004360">
    <property type="protein sequence ID" value="JAP92246.1"/>
    <property type="molecule type" value="Transcribed_RNA"/>
</dbReference>
<feature type="non-terminal residue" evidence="1">
    <location>
        <position position="1"/>
    </location>
</feature>
<dbReference type="GO" id="GO:0016301">
    <property type="term" value="F:kinase activity"/>
    <property type="evidence" value="ECO:0007669"/>
    <property type="project" value="UniProtKB-KW"/>
</dbReference>
<reference evidence="1" key="1">
    <citation type="submission" date="2015-07" db="EMBL/GenBank/DDBJ databases">
        <title>Adaptation to a free-living lifestyle via gene acquisitions in the diplomonad Trepomonas sp. PC1.</title>
        <authorList>
            <person name="Xu F."/>
            <person name="Jerlstrom-Hultqvist J."/>
            <person name="Kolisko M."/>
            <person name="Simpson A.G.B."/>
            <person name="Roger A.J."/>
            <person name="Svard S.G."/>
            <person name="Andersson J.O."/>
        </authorList>
    </citation>
    <scope>NUCLEOTIDE SEQUENCE</scope>
    <source>
        <strain evidence="1">PC1</strain>
    </source>
</reference>
<feature type="non-terminal residue" evidence="1">
    <location>
        <position position="416"/>
    </location>
</feature>